<dbReference type="RefSeq" id="WP_171441895.1">
    <property type="nucleotide sequence ID" value="NZ_JABFNS010000025.1"/>
</dbReference>
<sequence length="61" mass="6498">MSPPSDYAEEAAEYPRLLRAAAMKPLETVLALGSGGGNASHLPCGSPSSPTRSWPRTWSKR</sequence>
<reference evidence="2 3" key="1">
    <citation type="submission" date="2020-05" db="EMBL/GenBank/DDBJ databases">
        <authorList>
            <person name="Whitworth D."/>
        </authorList>
    </citation>
    <scope>NUCLEOTIDE SEQUENCE [LARGE SCALE GENOMIC DNA]</scope>
    <source>
        <strain evidence="2 3">AM005</strain>
    </source>
</reference>
<accession>A0A7Y4II84</accession>
<dbReference type="Proteomes" id="UP000533080">
    <property type="component" value="Unassembled WGS sequence"/>
</dbReference>
<name>A0A7Y4II84_MYXXA</name>
<comment type="caution">
    <text evidence="2">The sequence shown here is derived from an EMBL/GenBank/DDBJ whole genome shotgun (WGS) entry which is preliminary data.</text>
</comment>
<organism evidence="2 3">
    <name type="scientific">Myxococcus xanthus</name>
    <dbReference type="NCBI Taxonomy" id="34"/>
    <lineage>
        <taxon>Bacteria</taxon>
        <taxon>Pseudomonadati</taxon>
        <taxon>Myxococcota</taxon>
        <taxon>Myxococcia</taxon>
        <taxon>Myxococcales</taxon>
        <taxon>Cystobacterineae</taxon>
        <taxon>Myxococcaceae</taxon>
        <taxon>Myxococcus</taxon>
    </lineage>
</organism>
<protein>
    <submittedName>
        <fullName evidence="2">Uncharacterized protein</fullName>
    </submittedName>
</protein>
<dbReference type="AlphaFoldDB" id="A0A7Y4II84"/>
<evidence type="ECO:0000313" key="3">
    <source>
        <dbReference type="Proteomes" id="UP000533080"/>
    </source>
</evidence>
<proteinExistence type="predicted"/>
<gene>
    <name evidence="2" type="ORF">HNV28_15060</name>
</gene>
<evidence type="ECO:0000256" key="1">
    <source>
        <dbReference type="SAM" id="MobiDB-lite"/>
    </source>
</evidence>
<feature type="region of interest" description="Disordered" evidence="1">
    <location>
        <begin position="31"/>
        <end position="61"/>
    </location>
</feature>
<dbReference type="EMBL" id="JABFNT010000042">
    <property type="protein sequence ID" value="NOJ79644.1"/>
    <property type="molecule type" value="Genomic_DNA"/>
</dbReference>
<feature type="compositionally biased region" description="Low complexity" evidence="1">
    <location>
        <begin position="46"/>
        <end position="61"/>
    </location>
</feature>
<evidence type="ECO:0000313" key="2">
    <source>
        <dbReference type="EMBL" id="NOJ79644.1"/>
    </source>
</evidence>